<protein>
    <submittedName>
        <fullName evidence="4">NUDIX domain-containing protein</fullName>
    </submittedName>
</protein>
<dbReference type="PANTHER" id="PTHR43046:SF2">
    <property type="entry name" value="8-OXO-DGTP DIPHOSPHATASE-RELATED"/>
    <property type="match status" value="1"/>
</dbReference>
<evidence type="ECO:0000256" key="1">
    <source>
        <dbReference type="ARBA" id="ARBA00001946"/>
    </source>
</evidence>
<evidence type="ECO:0000313" key="4">
    <source>
        <dbReference type="EMBL" id="MDY0871572.1"/>
    </source>
</evidence>
<name>A0ABU5DW97_9PROT</name>
<dbReference type="Pfam" id="PF00293">
    <property type="entry name" value="NUDIX"/>
    <property type="match status" value="1"/>
</dbReference>
<dbReference type="InterPro" id="IPR020084">
    <property type="entry name" value="NUDIX_hydrolase_CS"/>
</dbReference>
<gene>
    <name evidence="4" type="ORF">SMD31_06545</name>
</gene>
<dbReference type="RefSeq" id="WP_320500003.1">
    <property type="nucleotide sequence ID" value="NZ_JAXCLX010000001.1"/>
</dbReference>
<dbReference type="Proteomes" id="UP001271769">
    <property type="component" value="Unassembled WGS sequence"/>
</dbReference>
<dbReference type="EMBL" id="JAXCLX010000001">
    <property type="protein sequence ID" value="MDY0871572.1"/>
    <property type="molecule type" value="Genomic_DNA"/>
</dbReference>
<feature type="domain" description="Nudix hydrolase" evidence="3">
    <location>
        <begin position="20"/>
        <end position="155"/>
    </location>
</feature>
<comment type="cofactor">
    <cofactor evidence="1">
        <name>Mg(2+)</name>
        <dbReference type="ChEBI" id="CHEBI:18420"/>
    </cofactor>
</comment>
<evidence type="ECO:0000259" key="3">
    <source>
        <dbReference type="PROSITE" id="PS51462"/>
    </source>
</evidence>
<keyword evidence="5" id="KW-1185">Reference proteome</keyword>
<dbReference type="InterPro" id="IPR000086">
    <property type="entry name" value="NUDIX_hydrolase_dom"/>
</dbReference>
<dbReference type="Gene3D" id="3.90.79.10">
    <property type="entry name" value="Nucleoside Triphosphate Pyrophosphohydrolase"/>
    <property type="match status" value="1"/>
</dbReference>
<dbReference type="InterPro" id="IPR015797">
    <property type="entry name" value="NUDIX_hydrolase-like_dom_sf"/>
</dbReference>
<dbReference type="PANTHER" id="PTHR43046">
    <property type="entry name" value="GDP-MANNOSE MANNOSYL HYDROLASE"/>
    <property type="match status" value="1"/>
</dbReference>
<dbReference type="SUPFAM" id="SSF55811">
    <property type="entry name" value="Nudix"/>
    <property type="match status" value="1"/>
</dbReference>
<reference evidence="4 5" key="1">
    <citation type="journal article" date="2013" name="Antonie Van Leeuwenhoek">
        <title>Dongia rigui sp. nov., isolated from freshwater of a large wetland in Korea.</title>
        <authorList>
            <person name="Baik K.S."/>
            <person name="Hwang Y.M."/>
            <person name="Choi J.S."/>
            <person name="Kwon J."/>
            <person name="Seong C.N."/>
        </authorList>
    </citation>
    <scope>NUCLEOTIDE SEQUENCE [LARGE SCALE GENOMIC DNA]</scope>
    <source>
        <strain evidence="4 5">04SU4-P</strain>
    </source>
</reference>
<evidence type="ECO:0000313" key="5">
    <source>
        <dbReference type="Proteomes" id="UP001271769"/>
    </source>
</evidence>
<sequence>MSFRDSYLYPIRQKVGSDLLLLPGASCLFVNEGGEILLERRSDFKIWGVPAGSPEPGEDIATAVCREMLEETGVLPARVIPYGFGSDPKTKTIVYPNGHRCQYFVMLFYADWPAGAVPVTSEESLEFGWFKPEALPADVMPSVPASVTAYLRFRETGVFQLI</sequence>
<keyword evidence="2" id="KW-0378">Hydrolase</keyword>
<comment type="caution">
    <text evidence="4">The sequence shown here is derived from an EMBL/GenBank/DDBJ whole genome shotgun (WGS) entry which is preliminary data.</text>
</comment>
<accession>A0ABU5DW97</accession>
<organism evidence="4 5">
    <name type="scientific">Dongia rigui</name>
    <dbReference type="NCBI Taxonomy" id="940149"/>
    <lineage>
        <taxon>Bacteria</taxon>
        <taxon>Pseudomonadati</taxon>
        <taxon>Pseudomonadota</taxon>
        <taxon>Alphaproteobacteria</taxon>
        <taxon>Rhodospirillales</taxon>
        <taxon>Dongiaceae</taxon>
        <taxon>Dongia</taxon>
    </lineage>
</organism>
<dbReference type="PROSITE" id="PS00893">
    <property type="entry name" value="NUDIX_BOX"/>
    <property type="match status" value="1"/>
</dbReference>
<proteinExistence type="predicted"/>
<evidence type="ECO:0000256" key="2">
    <source>
        <dbReference type="ARBA" id="ARBA00022801"/>
    </source>
</evidence>
<dbReference type="PROSITE" id="PS51462">
    <property type="entry name" value="NUDIX"/>
    <property type="match status" value="1"/>
</dbReference>